<dbReference type="AlphaFoldDB" id="A0A915PQD2"/>
<dbReference type="Proteomes" id="UP000887581">
    <property type="component" value="Unplaced"/>
</dbReference>
<protein>
    <submittedName>
        <fullName evidence="2">Uncharacterized protein</fullName>
    </submittedName>
</protein>
<reference evidence="2" key="1">
    <citation type="submission" date="2022-11" db="UniProtKB">
        <authorList>
            <consortium name="WormBaseParasite"/>
        </authorList>
    </citation>
    <scope>IDENTIFICATION</scope>
</reference>
<evidence type="ECO:0000313" key="2">
    <source>
        <dbReference type="WBParaSite" id="sdigi.contig2.g253.t1"/>
    </source>
</evidence>
<organism evidence="1 2">
    <name type="scientific">Setaria digitata</name>
    <dbReference type="NCBI Taxonomy" id="48799"/>
    <lineage>
        <taxon>Eukaryota</taxon>
        <taxon>Metazoa</taxon>
        <taxon>Ecdysozoa</taxon>
        <taxon>Nematoda</taxon>
        <taxon>Chromadorea</taxon>
        <taxon>Rhabditida</taxon>
        <taxon>Spirurina</taxon>
        <taxon>Spiruromorpha</taxon>
        <taxon>Filarioidea</taxon>
        <taxon>Setariidae</taxon>
        <taxon>Setaria</taxon>
    </lineage>
</organism>
<evidence type="ECO:0000313" key="1">
    <source>
        <dbReference type="Proteomes" id="UP000887581"/>
    </source>
</evidence>
<keyword evidence="1" id="KW-1185">Reference proteome</keyword>
<proteinExistence type="predicted"/>
<accession>A0A915PQD2</accession>
<dbReference type="WBParaSite" id="sdigi.contig2.g253.t1">
    <property type="protein sequence ID" value="sdigi.contig2.g253.t1"/>
    <property type="gene ID" value="sdigi.contig2.g253"/>
</dbReference>
<name>A0A915PQD2_9BILA</name>
<sequence>MVQYRWNIELPALSDLRSDNDEWAFCARLWPAHLHTPTDKVVRNRETLLCKSGRGMGKSKNQHDAGQILRPISSKLLPVINMQFRTLRTTPCSTIMHDGIASASAVSCQDNAEERFKNEGSPKTTKIKVASVEQLKELVLKKDVVGLRKVLSKELWPSYRRLKTFAAELLEVFVTCGKDTSESLFHCSASECNRVVLPNSVILQLLTRILTEKGLKATIDYAHYYRNLFLVKSPPDGLFSMHHTAVAEILFTEAFKKNDLPRIQDLCDTLIDLGFLNNSSVYLRAVVKAHLQSNCFDDAFNLWYKNAQKYRAKEGCDLLIRHTILERNLNDVLREKRLRNIFEKLNEVGAFHDGLAELVIELLKVDMTCEAELVFRRQNLPHIEHFATALLSTLLEESCSRNTRKYLNHKLLPEGGLVKDPQESNHRGYIKSLLAVWQPRCRRRQEKGAKKFKANIKELQGLMYATQNVWFDVAAGNNDMESLKRLRIWIMKYNINESGSLKKRLEDFCTKSNVNFK</sequence>